<accession>A0A1H7WMM5</accession>
<evidence type="ECO:0000313" key="2">
    <source>
        <dbReference type="Proteomes" id="UP000182719"/>
    </source>
</evidence>
<keyword evidence="2" id="KW-1185">Reference proteome</keyword>
<dbReference type="InterPro" id="IPR021284">
    <property type="entry name" value="DUF2750"/>
</dbReference>
<name>A0A1H7WMM5_STIAU</name>
<evidence type="ECO:0000313" key="1">
    <source>
        <dbReference type="EMBL" id="SEM22167.1"/>
    </source>
</evidence>
<dbReference type="Proteomes" id="UP000182719">
    <property type="component" value="Unassembled WGS sequence"/>
</dbReference>
<proteinExistence type="predicted"/>
<evidence type="ECO:0008006" key="3">
    <source>
        <dbReference type="Google" id="ProtNLM"/>
    </source>
</evidence>
<dbReference type="EMBL" id="FOAP01000013">
    <property type="protein sequence ID" value="SEM22167.1"/>
    <property type="molecule type" value="Genomic_DNA"/>
</dbReference>
<dbReference type="RefSeq" id="WP_245768757.1">
    <property type="nucleotide sequence ID" value="NZ_FOAP01000013.1"/>
</dbReference>
<gene>
    <name evidence="1" type="ORF">SAMN05444354_11368</name>
</gene>
<protein>
    <recommendedName>
        <fullName evidence="3">DUF2750 domain-containing protein</fullName>
    </recommendedName>
</protein>
<organism evidence="1 2">
    <name type="scientific">Stigmatella aurantiaca</name>
    <dbReference type="NCBI Taxonomy" id="41"/>
    <lineage>
        <taxon>Bacteria</taxon>
        <taxon>Pseudomonadati</taxon>
        <taxon>Myxococcota</taxon>
        <taxon>Myxococcia</taxon>
        <taxon>Myxococcales</taxon>
        <taxon>Cystobacterineae</taxon>
        <taxon>Archangiaceae</taxon>
        <taxon>Stigmatella</taxon>
    </lineage>
</organism>
<sequence length="128" mass="14094">MTQEMSEARLQAVWALPPERRHAWFVQRVRESGEAWGLYANGWALAQDAQGNDVLPLWPGAAFAQRCATRMWAAYAPRRVALAELLEEMLPELAAEGIPVGVFFNPDGEGWPVAAQELGAQLVGHARA</sequence>
<reference evidence="2" key="1">
    <citation type="submission" date="2016-10" db="EMBL/GenBank/DDBJ databases">
        <authorList>
            <person name="Varghese N."/>
            <person name="Submissions S."/>
        </authorList>
    </citation>
    <scope>NUCLEOTIDE SEQUENCE [LARGE SCALE GENOMIC DNA]</scope>
    <source>
        <strain evidence="2">DSM 17044</strain>
    </source>
</reference>
<dbReference type="Pfam" id="PF11042">
    <property type="entry name" value="DUF2750"/>
    <property type="match status" value="1"/>
</dbReference>
<dbReference type="AlphaFoldDB" id="A0A1H7WMM5"/>